<keyword evidence="1" id="KW-1133">Transmembrane helix</keyword>
<feature type="domain" description="Putative plant transposon protein" evidence="2">
    <location>
        <begin position="10"/>
        <end position="95"/>
    </location>
</feature>
<dbReference type="AlphaFoldDB" id="A0A1U7V6C3"/>
<dbReference type="RefSeq" id="XP_009761943.1">
    <property type="nucleotide sequence ID" value="XM_009763641.1"/>
</dbReference>
<keyword evidence="1" id="KW-0812">Transmembrane</keyword>
<proteinExistence type="predicted"/>
<accession>A0A1U7V6C3</accession>
<evidence type="ECO:0000259" key="2">
    <source>
        <dbReference type="Pfam" id="PF20167"/>
    </source>
</evidence>
<keyword evidence="3" id="KW-1185">Reference proteome</keyword>
<gene>
    <name evidence="4" type="primary">LOC104214048</name>
</gene>
<dbReference type="Proteomes" id="UP000189701">
    <property type="component" value="Unplaced"/>
</dbReference>
<evidence type="ECO:0000313" key="3">
    <source>
        <dbReference type="Proteomes" id="UP000189701"/>
    </source>
</evidence>
<name>A0A1U7V6C3_NICSY</name>
<keyword evidence="1" id="KW-0472">Membrane</keyword>
<dbReference type="Pfam" id="PF20167">
    <property type="entry name" value="Transposase_32"/>
    <property type="match status" value="1"/>
</dbReference>
<feature type="transmembrane region" description="Helical" evidence="1">
    <location>
        <begin position="65"/>
        <end position="87"/>
    </location>
</feature>
<reference evidence="3" key="1">
    <citation type="journal article" date="2013" name="Genome Biol.">
        <title>Reference genomes and transcriptomes of Nicotiana sylvestris and Nicotiana tomentosiformis.</title>
        <authorList>
            <person name="Sierro N."/>
            <person name="Battey J.N."/>
            <person name="Ouadi S."/>
            <person name="Bovet L."/>
            <person name="Goepfert S."/>
            <person name="Bakaher N."/>
            <person name="Peitsch M.C."/>
            <person name="Ivanov N.V."/>
        </authorList>
    </citation>
    <scope>NUCLEOTIDE SEQUENCE [LARGE SCALE GENOMIC DNA]</scope>
</reference>
<evidence type="ECO:0000256" key="1">
    <source>
        <dbReference type="SAM" id="Phobius"/>
    </source>
</evidence>
<sequence length="213" mass="23702">MCTWGGSHPWLAEMLAAPGPLPPWITAGVPIQKNTLNFEAKGWQTFVYSRLDLCQNVTYLPNLQAVLVASIMAGYPINVGVVMSANISMIARQRLRSDGNWVPEIKFDSKRSNLNKGNKRHRNLQSADRRIPSAAAKAWLGLKIREMKKSSSLELPQIAVVWPHKIILQSRSYYCRPQKSALRPECLICGPQKDCLTAAVQNCAAADLQFLTS</sequence>
<organism evidence="3 4">
    <name type="scientific">Nicotiana sylvestris</name>
    <name type="common">Wood tobacco</name>
    <name type="synonym">South American tobacco</name>
    <dbReference type="NCBI Taxonomy" id="4096"/>
    <lineage>
        <taxon>Eukaryota</taxon>
        <taxon>Viridiplantae</taxon>
        <taxon>Streptophyta</taxon>
        <taxon>Embryophyta</taxon>
        <taxon>Tracheophyta</taxon>
        <taxon>Spermatophyta</taxon>
        <taxon>Magnoliopsida</taxon>
        <taxon>eudicotyledons</taxon>
        <taxon>Gunneridae</taxon>
        <taxon>Pentapetalae</taxon>
        <taxon>asterids</taxon>
        <taxon>lamiids</taxon>
        <taxon>Solanales</taxon>
        <taxon>Solanaceae</taxon>
        <taxon>Nicotianoideae</taxon>
        <taxon>Nicotianeae</taxon>
        <taxon>Nicotiana</taxon>
    </lineage>
</organism>
<dbReference type="InterPro" id="IPR046796">
    <property type="entry name" value="Transposase_32_dom"/>
</dbReference>
<reference evidence="4" key="2">
    <citation type="submission" date="2025-08" db="UniProtKB">
        <authorList>
            <consortium name="RefSeq"/>
        </authorList>
    </citation>
    <scope>IDENTIFICATION</scope>
    <source>
        <tissue evidence="4">Leaf</tissue>
    </source>
</reference>
<protein>
    <submittedName>
        <fullName evidence="4">Uncharacterized protein LOC104214048</fullName>
    </submittedName>
</protein>
<evidence type="ECO:0000313" key="4">
    <source>
        <dbReference type="RefSeq" id="XP_009761943.1"/>
    </source>
</evidence>